<feature type="transmembrane region" description="Helical" evidence="1">
    <location>
        <begin position="167"/>
        <end position="185"/>
    </location>
</feature>
<dbReference type="EMBL" id="CAJZ01000176">
    <property type="protein sequence ID" value="CCI83945.1"/>
    <property type="molecule type" value="Genomic_DNA"/>
</dbReference>
<dbReference type="EMBL" id="AHAE01000085">
    <property type="protein sequence ID" value="EJZ81233.1"/>
    <property type="molecule type" value="Genomic_DNA"/>
</dbReference>
<feature type="transmembrane region" description="Helical" evidence="1">
    <location>
        <begin position="197"/>
        <end position="215"/>
    </location>
</feature>
<accession>I7KJY3</accession>
<feature type="transmembrane region" description="Helical" evidence="1">
    <location>
        <begin position="129"/>
        <end position="151"/>
    </location>
</feature>
<dbReference type="PIRSF" id="PIRSF026166">
    <property type="entry name" value="UCP026166"/>
    <property type="match status" value="1"/>
</dbReference>
<evidence type="ECO:0000256" key="1">
    <source>
        <dbReference type="SAM" id="Phobius"/>
    </source>
</evidence>
<dbReference type="GO" id="GO:0005886">
    <property type="term" value="C:plasma membrane"/>
    <property type="evidence" value="ECO:0007669"/>
    <property type="project" value="TreeGrafter"/>
</dbReference>
<evidence type="ECO:0008006" key="6">
    <source>
        <dbReference type="Google" id="ProtNLM"/>
    </source>
</evidence>
<evidence type="ECO:0000313" key="3">
    <source>
        <dbReference type="EMBL" id="EJZ81233.1"/>
    </source>
</evidence>
<feature type="transmembrane region" description="Helical" evidence="1">
    <location>
        <begin position="36"/>
        <end position="55"/>
    </location>
</feature>
<feature type="transmembrane region" description="Helical" evidence="1">
    <location>
        <begin position="227"/>
        <end position="249"/>
    </location>
</feature>
<dbReference type="STRING" id="29321.AAV33_02725"/>
<keyword evidence="1" id="KW-1133">Transmembrane helix</keyword>
<feature type="transmembrane region" description="Helical" evidence="1">
    <location>
        <begin position="67"/>
        <end position="86"/>
    </location>
</feature>
<dbReference type="OrthoDB" id="9792271at2"/>
<reference evidence="2 5" key="1">
    <citation type="journal article" date="2012" name="J. Bacteriol.">
        <title>Draft Genome Sequence of Turicella otitidis ATCC 51513, Isolated from Middle Ear Fluid from a Child with Otitis Media.</title>
        <authorList>
            <person name="Brinkrolf K."/>
            <person name="Schneider J."/>
            <person name="Knecht M."/>
            <person name="Ruckert C."/>
            <person name="Tauch A."/>
        </authorList>
    </citation>
    <scope>NUCLEOTIDE SEQUENCE [LARGE SCALE GENOMIC DNA]</scope>
    <source>
        <strain evidence="2 5">ATCC 51513</strain>
    </source>
</reference>
<dbReference type="HOGENOM" id="CLU_039013_1_0_11"/>
<dbReference type="RefSeq" id="WP_004601701.1">
    <property type="nucleotide sequence ID" value="NZ_HF541868.1"/>
</dbReference>
<dbReference type="AlphaFoldDB" id="I7KJY3"/>
<feature type="transmembrane region" description="Helical" evidence="1">
    <location>
        <begin position="270"/>
        <end position="296"/>
    </location>
</feature>
<evidence type="ECO:0000313" key="4">
    <source>
        <dbReference type="Proteomes" id="UP000006078"/>
    </source>
</evidence>
<dbReference type="PATRIC" id="fig|883169.3.peg.1750"/>
<dbReference type="Gene3D" id="1.20.1530.20">
    <property type="match status" value="1"/>
</dbReference>
<protein>
    <recommendedName>
        <fullName evidence="6">Bile acid:sodium symporter</fullName>
    </recommendedName>
</protein>
<organism evidence="2 5">
    <name type="scientific">Corynebacterium otitidis ATCC 51513</name>
    <dbReference type="NCBI Taxonomy" id="883169"/>
    <lineage>
        <taxon>Bacteria</taxon>
        <taxon>Bacillati</taxon>
        <taxon>Actinomycetota</taxon>
        <taxon>Actinomycetes</taxon>
        <taxon>Mycobacteriales</taxon>
        <taxon>Corynebacteriaceae</taxon>
        <taxon>Corynebacterium</taxon>
    </lineage>
</organism>
<reference evidence="3 4" key="2">
    <citation type="submission" date="2012-08" db="EMBL/GenBank/DDBJ databases">
        <title>The Genome Sequence of Turicella otitidis ATCC 51513.</title>
        <authorList>
            <consortium name="The Broad Institute Genome Sequencing Platform"/>
            <person name="Earl A."/>
            <person name="Ward D."/>
            <person name="Feldgarden M."/>
            <person name="Gevers D."/>
            <person name="Huys G."/>
            <person name="Walker B."/>
            <person name="Young S.K."/>
            <person name="Zeng Q."/>
            <person name="Gargeya S."/>
            <person name="Fitzgerald M."/>
            <person name="Haas B."/>
            <person name="Abouelleil A."/>
            <person name="Alvarado L."/>
            <person name="Arachchi H.M."/>
            <person name="Berlin A.M."/>
            <person name="Chapman S.B."/>
            <person name="Goldberg J."/>
            <person name="Griggs A."/>
            <person name="Gujja S."/>
            <person name="Hansen M."/>
            <person name="Howarth C."/>
            <person name="Imamovic A."/>
            <person name="Larimer J."/>
            <person name="McCowen C."/>
            <person name="Montmayeur A."/>
            <person name="Murphy C."/>
            <person name="Neiman D."/>
            <person name="Pearson M."/>
            <person name="Priest M."/>
            <person name="Roberts A."/>
            <person name="Saif S."/>
            <person name="Shea T."/>
            <person name="Sisk P."/>
            <person name="Sykes S."/>
            <person name="Wortman J."/>
            <person name="Nusbaum C."/>
            <person name="Birren B."/>
        </authorList>
    </citation>
    <scope>NUCLEOTIDE SEQUENCE [LARGE SCALE GENOMIC DNA]</scope>
    <source>
        <strain evidence="3 4">ATCC 51513</strain>
    </source>
</reference>
<dbReference type="PANTHER" id="PTHR18640">
    <property type="entry name" value="SOLUTE CARRIER FAMILY 10 MEMBER 7"/>
    <property type="match status" value="1"/>
</dbReference>
<dbReference type="PANTHER" id="PTHR18640:SF5">
    <property type="entry name" value="SODIUM_BILE ACID COTRANSPORTER 7"/>
    <property type="match status" value="1"/>
</dbReference>
<dbReference type="InterPro" id="IPR016833">
    <property type="entry name" value="Put_Na-Bile_cotransptr"/>
</dbReference>
<dbReference type="Proteomes" id="UP000011016">
    <property type="component" value="Unassembled WGS sequence"/>
</dbReference>
<sequence>MRLLKKIDPLILIVIGSLLLAVIIPARGAAGEMLDVVNAVAIAVLFFLYGARLSAAETIAGLKNWRLHGVILLITFALYPLVSLLLQPLEALLGSGLFAGVVYLCLVPSTVNSSIVFTSIAGGNVPGAIVAASASNIAGVLLTPLLVLLLLDPTESGEVRLGTLRDIALQLLVPFVLGQLVHRWLGNFASSKHVKQYDRLVIGLVVYTALSRGIDQGIFGIVGVWELVGILALTVVMVVGMLFVTLWLGRLLRFDRGDRIAIQFCGTKKSLASGLPIASVMFPAASVGLLVLPLIVYHQVQLIICSWLASRYGREQEQPAEG</sequence>
<dbReference type="InterPro" id="IPR038770">
    <property type="entry name" value="Na+/solute_symporter_sf"/>
</dbReference>
<feature type="transmembrane region" description="Helical" evidence="1">
    <location>
        <begin position="92"/>
        <end position="117"/>
    </location>
</feature>
<keyword evidence="1" id="KW-0472">Membrane</keyword>
<keyword evidence="1" id="KW-0812">Transmembrane</keyword>
<name>I7KJY3_9CORY</name>
<feature type="transmembrane region" description="Helical" evidence="1">
    <location>
        <begin position="7"/>
        <end position="24"/>
    </location>
</feature>
<comment type="caution">
    <text evidence="2">The sequence shown here is derived from an EMBL/GenBank/DDBJ whole genome shotgun (WGS) entry which is preliminary data.</text>
</comment>
<evidence type="ECO:0000313" key="2">
    <source>
        <dbReference type="EMBL" id="CCI83945.1"/>
    </source>
</evidence>
<dbReference type="Proteomes" id="UP000006078">
    <property type="component" value="Unassembled WGS sequence"/>
</dbReference>
<proteinExistence type="predicted"/>
<evidence type="ECO:0000313" key="5">
    <source>
        <dbReference type="Proteomes" id="UP000011016"/>
    </source>
</evidence>
<keyword evidence="4" id="KW-1185">Reference proteome</keyword>
<gene>
    <name evidence="2" type="ORF">BN46_1220</name>
    <name evidence="3" type="ORF">HMPREF9719_01811</name>
</gene>
<dbReference type="Pfam" id="PF13593">
    <property type="entry name" value="SBF_like"/>
    <property type="match status" value="1"/>
</dbReference>
<dbReference type="eggNOG" id="COG0385">
    <property type="taxonomic scope" value="Bacteria"/>
</dbReference>